<dbReference type="SUPFAM" id="SSF69754">
    <property type="entry name" value="Ribosome binding protein Y (YfiA homologue)"/>
    <property type="match status" value="1"/>
</dbReference>
<dbReference type="Gene3D" id="3.30.160.100">
    <property type="entry name" value="Ribosome hibernation promotion factor-like"/>
    <property type="match status" value="1"/>
</dbReference>
<dbReference type="CDD" id="cd00552">
    <property type="entry name" value="RaiA"/>
    <property type="match status" value="1"/>
</dbReference>
<reference evidence="4 5" key="1">
    <citation type="submission" date="2023-08" db="EMBL/GenBank/DDBJ databases">
        <title>Oxalobacteraceae gen .nov., isolated from river sludge outside the plant.</title>
        <authorList>
            <person name="Zhao S.Y."/>
        </authorList>
    </citation>
    <scope>NUCLEOTIDE SEQUENCE [LARGE SCALE GENOMIC DNA]</scope>
    <source>
        <strain evidence="4 5">R-40</strain>
    </source>
</reference>
<protein>
    <recommendedName>
        <fullName evidence="3">Ribosome hibernation promoting factor</fullName>
    </recommendedName>
</protein>
<evidence type="ECO:0000313" key="5">
    <source>
        <dbReference type="Proteomes" id="UP001225596"/>
    </source>
</evidence>
<dbReference type="NCBIfam" id="TIGR00741">
    <property type="entry name" value="yfiA"/>
    <property type="match status" value="1"/>
</dbReference>
<organism evidence="4 5">
    <name type="scientific">Keguizhuia sedimenti</name>
    <dbReference type="NCBI Taxonomy" id="3064264"/>
    <lineage>
        <taxon>Bacteria</taxon>
        <taxon>Pseudomonadati</taxon>
        <taxon>Pseudomonadota</taxon>
        <taxon>Betaproteobacteria</taxon>
        <taxon>Burkholderiales</taxon>
        <taxon>Oxalobacteraceae</taxon>
        <taxon>Keguizhuia</taxon>
    </lineage>
</organism>
<proteinExistence type="predicted"/>
<dbReference type="Proteomes" id="UP001225596">
    <property type="component" value="Unassembled WGS sequence"/>
</dbReference>
<dbReference type="EMBL" id="JAUYVH010000006">
    <property type="protein sequence ID" value="MDQ9170997.1"/>
    <property type="molecule type" value="Genomic_DNA"/>
</dbReference>
<evidence type="ECO:0000256" key="3">
    <source>
        <dbReference type="ARBA" id="ARBA00041148"/>
    </source>
</evidence>
<dbReference type="Pfam" id="PF02482">
    <property type="entry name" value="Ribosomal_S30AE"/>
    <property type="match status" value="1"/>
</dbReference>
<accession>A0ABU1BPZ0</accession>
<keyword evidence="1" id="KW-0810">Translation regulation</keyword>
<evidence type="ECO:0000256" key="1">
    <source>
        <dbReference type="ARBA" id="ARBA00022845"/>
    </source>
</evidence>
<evidence type="ECO:0000256" key="2">
    <source>
        <dbReference type="ARBA" id="ARBA00038695"/>
    </source>
</evidence>
<dbReference type="PANTHER" id="PTHR33231">
    <property type="entry name" value="30S RIBOSOMAL PROTEIN"/>
    <property type="match status" value="1"/>
</dbReference>
<name>A0ABU1BPZ0_9BURK</name>
<gene>
    <name evidence="4" type="primary">raiA</name>
    <name evidence="4" type="ORF">Q8A64_11320</name>
</gene>
<dbReference type="InterPro" id="IPR036567">
    <property type="entry name" value="RHF-like"/>
</dbReference>
<keyword evidence="5" id="KW-1185">Reference proteome</keyword>
<dbReference type="RefSeq" id="WP_338436933.1">
    <property type="nucleotide sequence ID" value="NZ_JAUYVH010000006.1"/>
</dbReference>
<evidence type="ECO:0000313" key="4">
    <source>
        <dbReference type="EMBL" id="MDQ9170997.1"/>
    </source>
</evidence>
<dbReference type="InterPro" id="IPR003489">
    <property type="entry name" value="RHF/RaiA"/>
</dbReference>
<comment type="subunit">
    <text evidence="2">Associates exclusively with 100S ribosomes, which are dimers of 70S ribosomes.</text>
</comment>
<comment type="caution">
    <text evidence="4">The sequence shown here is derived from an EMBL/GenBank/DDBJ whole genome shotgun (WGS) entry which is preliminary data.</text>
</comment>
<dbReference type="InterPro" id="IPR050574">
    <property type="entry name" value="HPF/YfiA_ribosome-assoc"/>
</dbReference>
<dbReference type="PANTHER" id="PTHR33231:SF1">
    <property type="entry name" value="30S RIBOSOMAL PROTEIN"/>
    <property type="match status" value="1"/>
</dbReference>
<sequence length="120" mass="13881">MNLTISGHHLELTPAIREYVQAKLERIKRHFDHVIDITVILSVDKLSEKEKRQRAEINLHVRGKDLHAESISHDLYAAIDTLIDKLDRQVIKHKDKVQDHQCTAMKRLEEPQAPDATHAL</sequence>